<evidence type="ECO:0000256" key="1">
    <source>
        <dbReference type="SAM" id="Phobius"/>
    </source>
</evidence>
<dbReference type="OrthoDB" id="5515608at2"/>
<organism evidence="3 4">
    <name type="scientific">Hyalangium minutum</name>
    <dbReference type="NCBI Taxonomy" id="394096"/>
    <lineage>
        <taxon>Bacteria</taxon>
        <taxon>Pseudomonadati</taxon>
        <taxon>Myxococcota</taxon>
        <taxon>Myxococcia</taxon>
        <taxon>Myxococcales</taxon>
        <taxon>Cystobacterineae</taxon>
        <taxon>Archangiaceae</taxon>
        <taxon>Hyalangium</taxon>
    </lineage>
</organism>
<evidence type="ECO:0008006" key="5">
    <source>
        <dbReference type="Google" id="ProtNLM"/>
    </source>
</evidence>
<evidence type="ECO:0000313" key="4">
    <source>
        <dbReference type="Proteomes" id="UP000028725"/>
    </source>
</evidence>
<feature type="transmembrane region" description="Helical" evidence="1">
    <location>
        <begin position="225"/>
        <end position="247"/>
    </location>
</feature>
<proteinExistence type="predicted"/>
<dbReference type="EMBL" id="JMCB01000006">
    <property type="protein sequence ID" value="KFE68122.1"/>
    <property type="molecule type" value="Genomic_DNA"/>
</dbReference>
<name>A0A085WKA9_9BACT</name>
<reference evidence="3 4" key="1">
    <citation type="submission" date="2014-04" db="EMBL/GenBank/DDBJ databases">
        <title>Genome assembly of Hyalangium minutum DSM 14724.</title>
        <authorList>
            <person name="Sharma G."/>
            <person name="Subramanian S."/>
        </authorList>
    </citation>
    <scope>NUCLEOTIDE SEQUENCE [LARGE SCALE GENOMIC DNA]</scope>
    <source>
        <strain evidence="3 4">DSM 14724</strain>
    </source>
</reference>
<feature type="chain" id="PRO_5001799962" description="PEGA domain-containing protein" evidence="2">
    <location>
        <begin position="19"/>
        <end position="312"/>
    </location>
</feature>
<evidence type="ECO:0000256" key="2">
    <source>
        <dbReference type="SAM" id="SignalP"/>
    </source>
</evidence>
<dbReference type="AlphaFoldDB" id="A0A085WKA9"/>
<evidence type="ECO:0000313" key="3">
    <source>
        <dbReference type="EMBL" id="KFE68122.1"/>
    </source>
</evidence>
<dbReference type="STRING" id="394096.DB31_7359"/>
<feature type="transmembrane region" description="Helical" evidence="1">
    <location>
        <begin position="287"/>
        <end position="305"/>
    </location>
</feature>
<comment type="caution">
    <text evidence="3">The sequence shown here is derived from an EMBL/GenBank/DDBJ whole genome shotgun (WGS) entry which is preliminary data.</text>
</comment>
<keyword evidence="4" id="KW-1185">Reference proteome</keyword>
<protein>
    <recommendedName>
        <fullName evidence="5">PEGA domain-containing protein</fullName>
    </recommendedName>
</protein>
<keyword evidence="1" id="KW-0472">Membrane</keyword>
<gene>
    <name evidence="3" type="ORF">DB31_7359</name>
</gene>
<dbReference type="RefSeq" id="WP_044188619.1">
    <property type="nucleotide sequence ID" value="NZ_JMCB01000006.1"/>
</dbReference>
<feature type="signal peptide" evidence="2">
    <location>
        <begin position="1"/>
        <end position="18"/>
    </location>
</feature>
<sequence>MKTLLRLLPLLVALPVSAAERLAVRVLDGGGLGSTEAQLVLGAGAELARELTALTVSPVSGLSRKCGDEACLRAMLSEVKAEQGLFLTVTPARKGTVDVEATWVDGAGGAAVRRRVPGASTADLKGALRPGVAALVPGFVRKGWGGLVVEADAARLRVDGRAQTSSGPVVPVTAGPHEVDLLLPSGEAALSREWVPEGARLRLTPPGQTAGGVMGTAARGKGLRVASYVTFSVGAVALAGSLVAGGLSRNAIKGVEPCMDAGRMCSRFPEAQAAYDKSDRYARTGNVLLGAGGGLSAVGVGLFVFDLVSSDD</sequence>
<keyword evidence="2" id="KW-0732">Signal</keyword>
<keyword evidence="1" id="KW-1133">Transmembrane helix</keyword>
<keyword evidence="1" id="KW-0812">Transmembrane</keyword>
<accession>A0A085WKA9</accession>
<dbReference type="Proteomes" id="UP000028725">
    <property type="component" value="Unassembled WGS sequence"/>
</dbReference>